<dbReference type="InterPro" id="IPR036390">
    <property type="entry name" value="WH_DNA-bd_sf"/>
</dbReference>
<dbReference type="GO" id="GO:0003677">
    <property type="term" value="F:DNA binding"/>
    <property type="evidence" value="ECO:0007669"/>
    <property type="project" value="UniProtKB-KW"/>
</dbReference>
<dbReference type="InterPro" id="IPR036388">
    <property type="entry name" value="WH-like_DNA-bd_sf"/>
</dbReference>
<feature type="domain" description="HTH lysR-type" evidence="5">
    <location>
        <begin position="1"/>
        <end position="59"/>
    </location>
</feature>
<dbReference type="PANTHER" id="PTHR30346:SF0">
    <property type="entry name" value="HCA OPERON TRANSCRIPTIONAL ACTIVATOR HCAR"/>
    <property type="match status" value="1"/>
</dbReference>
<dbReference type="Gene3D" id="1.10.10.10">
    <property type="entry name" value="Winged helix-like DNA-binding domain superfamily/Winged helix DNA-binding domain"/>
    <property type="match status" value="1"/>
</dbReference>
<dbReference type="PROSITE" id="PS50931">
    <property type="entry name" value="HTH_LYSR"/>
    <property type="match status" value="1"/>
</dbReference>
<comment type="similarity">
    <text evidence="1">Belongs to the LysR transcriptional regulatory family.</text>
</comment>
<evidence type="ECO:0000313" key="7">
    <source>
        <dbReference type="Proteomes" id="UP000548476"/>
    </source>
</evidence>
<evidence type="ECO:0000259" key="5">
    <source>
        <dbReference type="PROSITE" id="PS50931"/>
    </source>
</evidence>
<dbReference type="SUPFAM" id="SSF46785">
    <property type="entry name" value="Winged helix' DNA-binding domain"/>
    <property type="match status" value="1"/>
</dbReference>
<evidence type="ECO:0000256" key="4">
    <source>
        <dbReference type="ARBA" id="ARBA00023163"/>
    </source>
</evidence>
<dbReference type="AlphaFoldDB" id="A0A841FWY1"/>
<dbReference type="GO" id="GO:0003700">
    <property type="term" value="F:DNA-binding transcription factor activity"/>
    <property type="evidence" value="ECO:0007669"/>
    <property type="project" value="InterPro"/>
</dbReference>
<keyword evidence="3 6" id="KW-0238">DNA-binding</keyword>
<dbReference type="SUPFAM" id="SSF53850">
    <property type="entry name" value="Periplasmic binding protein-like II"/>
    <property type="match status" value="1"/>
</dbReference>
<dbReference type="InterPro" id="IPR005119">
    <property type="entry name" value="LysR_subst-bd"/>
</dbReference>
<keyword evidence="7" id="KW-1185">Reference proteome</keyword>
<keyword evidence="4" id="KW-0804">Transcription</keyword>
<dbReference type="FunFam" id="1.10.10.10:FF:000001">
    <property type="entry name" value="LysR family transcriptional regulator"/>
    <property type="match status" value="1"/>
</dbReference>
<dbReference type="Pfam" id="PF03466">
    <property type="entry name" value="LysR_substrate"/>
    <property type="match status" value="1"/>
</dbReference>
<dbReference type="EMBL" id="JACHGT010000015">
    <property type="protein sequence ID" value="MBB6038042.1"/>
    <property type="molecule type" value="Genomic_DNA"/>
</dbReference>
<dbReference type="Pfam" id="PF00126">
    <property type="entry name" value="HTH_1"/>
    <property type="match status" value="1"/>
</dbReference>
<dbReference type="GO" id="GO:0032993">
    <property type="term" value="C:protein-DNA complex"/>
    <property type="evidence" value="ECO:0007669"/>
    <property type="project" value="TreeGrafter"/>
</dbReference>
<dbReference type="InterPro" id="IPR000847">
    <property type="entry name" value="LysR_HTH_N"/>
</dbReference>
<gene>
    <name evidence="6" type="ORF">HNR73_005922</name>
</gene>
<comment type="caution">
    <text evidence="6">The sequence shown here is derived from an EMBL/GenBank/DDBJ whole genome shotgun (WGS) entry which is preliminary data.</text>
</comment>
<dbReference type="RefSeq" id="WP_184790853.1">
    <property type="nucleotide sequence ID" value="NZ_BONT01000048.1"/>
</dbReference>
<name>A0A841FWY1_9ACTN</name>
<keyword evidence="2" id="KW-0805">Transcription regulation</keyword>
<evidence type="ECO:0000256" key="1">
    <source>
        <dbReference type="ARBA" id="ARBA00009437"/>
    </source>
</evidence>
<reference evidence="6 7" key="1">
    <citation type="submission" date="2020-08" db="EMBL/GenBank/DDBJ databases">
        <title>Genomic Encyclopedia of Type Strains, Phase IV (KMG-IV): sequencing the most valuable type-strain genomes for metagenomic binning, comparative biology and taxonomic classification.</title>
        <authorList>
            <person name="Goeker M."/>
        </authorList>
    </citation>
    <scope>NUCLEOTIDE SEQUENCE [LARGE SCALE GENOMIC DNA]</scope>
    <source>
        <strain evidence="6 7">YIM 65646</strain>
    </source>
</reference>
<dbReference type="PRINTS" id="PR00039">
    <property type="entry name" value="HTHLYSR"/>
</dbReference>
<accession>A0A841FWY1</accession>
<dbReference type="CDD" id="cd08414">
    <property type="entry name" value="PBP2_LTTR_aromatics_like"/>
    <property type="match status" value="1"/>
</dbReference>
<proteinExistence type="inferred from homology"/>
<evidence type="ECO:0000256" key="2">
    <source>
        <dbReference type="ARBA" id="ARBA00023015"/>
    </source>
</evidence>
<evidence type="ECO:0000256" key="3">
    <source>
        <dbReference type="ARBA" id="ARBA00023125"/>
    </source>
</evidence>
<dbReference type="Proteomes" id="UP000548476">
    <property type="component" value="Unassembled WGS sequence"/>
</dbReference>
<evidence type="ECO:0000313" key="6">
    <source>
        <dbReference type="EMBL" id="MBB6038042.1"/>
    </source>
</evidence>
<sequence length="317" mass="34508">MDLVRHLRYFVVVSEERHFGRAAERLGMAQPPLSQRIRRLETELGVRLFDRHARGADLTDAGRVLLGETVELLARLDRAVDLTRRAHRGEVGTLRAGVPADISGRALAAIAGAFADRRPELDLDLQELTTAEQLRQLADRALDAALVRRPVEAEGFAVAAETSVPLGVVLPRDSPLAARTELRLADLAEQGLVSRPRAAAPGFYDEVLDVCRAEGFDPVRVHHAQNPEFVLGLVLAGKGVAFDTGEVARKEARVVWRPLEGDALVARSTVLVPREHAHPAAEDFAAVVVEVLDGGAEPADRERETVARPWTAVFGEV</sequence>
<organism evidence="6 7">
    <name type="scientific">Phytomonospora endophytica</name>
    <dbReference type="NCBI Taxonomy" id="714109"/>
    <lineage>
        <taxon>Bacteria</taxon>
        <taxon>Bacillati</taxon>
        <taxon>Actinomycetota</taxon>
        <taxon>Actinomycetes</taxon>
        <taxon>Micromonosporales</taxon>
        <taxon>Micromonosporaceae</taxon>
        <taxon>Phytomonospora</taxon>
    </lineage>
</organism>
<dbReference type="Gene3D" id="3.40.190.10">
    <property type="entry name" value="Periplasmic binding protein-like II"/>
    <property type="match status" value="2"/>
</dbReference>
<dbReference type="PANTHER" id="PTHR30346">
    <property type="entry name" value="TRANSCRIPTIONAL DUAL REGULATOR HCAR-RELATED"/>
    <property type="match status" value="1"/>
</dbReference>
<protein>
    <submittedName>
        <fullName evidence="6">DNA-binding transcriptional LysR family regulator</fullName>
    </submittedName>
</protein>